<dbReference type="OrthoDB" id="10309517at2759"/>
<feature type="transmembrane region" description="Helical" evidence="2">
    <location>
        <begin position="298"/>
        <end position="320"/>
    </location>
</feature>
<dbReference type="Gene3D" id="3.30.1520.10">
    <property type="entry name" value="Phox-like domain"/>
    <property type="match status" value="1"/>
</dbReference>
<feature type="transmembrane region" description="Helical" evidence="2">
    <location>
        <begin position="200"/>
        <end position="222"/>
    </location>
</feature>
<dbReference type="GO" id="GO:0035091">
    <property type="term" value="F:phosphatidylinositol binding"/>
    <property type="evidence" value="ECO:0007669"/>
    <property type="project" value="InterPro"/>
</dbReference>
<feature type="region of interest" description="Disordered" evidence="1">
    <location>
        <begin position="392"/>
        <end position="418"/>
    </location>
</feature>
<feature type="compositionally biased region" description="Acidic residues" evidence="1">
    <location>
        <begin position="393"/>
        <end position="409"/>
    </location>
</feature>
<organism evidence="4 5">
    <name type="scientific">Triparma strigata</name>
    <dbReference type="NCBI Taxonomy" id="1606541"/>
    <lineage>
        <taxon>Eukaryota</taxon>
        <taxon>Sar</taxon>
        <taxon>Stramenopiles</taxon>
        <taxon>Ochrophyta</taxon>
        <taxon>Bolidophyceae</taxon>
        <taxon>Parmales</taxon>
        <taxon>Triparmaceae</taxon>
        <taxon>Triparma</taxon>
    </lineage>
</organism>
<evidence type="ECO:0000256" key="1">
    <source>
        <dbReference type="SAM" id="MobiDB-lite"/>
    </source>
</evidence>
<dbReference type="Pfam" id="PF00787">
    <property type="entry name" value="PX"/>
    <property type="match status" value="1"/>
</dbReference>
<comment type="caution">
    <text evidence="4">The sequence shown here is derived from an EMBL/GenBank/DDBJ whole genome shotgun (WGS) entry which is preliminary data.</text>
</comment>
<keyword evidence="2" id="KW-0472">Membrane</keyword>
<evidence type="ECO:0000313" key="5">
    <source>
        <dbReference type="Proteomes" id="UP001165085"/>
    </source>
</evidence>
<feature type="domain" description="PX" evidence="3">
    <location>
        <begin position="62"/>
        <end position="124"/>
    </location>
</feature>
<keyword evidence="5" id="KW-1185">Reference proteome</keyword>
<reference evidence="5" key="1">
    <citation type="journal article" date="2023" name="Commun. Biol.">
        <title>Genome analysis of Parmales, the sister group of diatoms, reveals the evolutionary specialization of diatoms from phago-mixotrophs to photoautotrophs.</title>
        <authorList>
            <person name="Ban H."/>
            <person name="Sato S."/>
            <person name="Yoshikawa S."/>
            <person name="Yamada K."/>
            <person name="Nakamura Y."/>
            <person name="Ichinomiya M."/>
            <person name="Sato N."/>
            <person name="Blanc-Mathieu R."/>
            <person name="Endo H."/>
            <person name="Kuwata A."/>
            <person name="Ogata H."/>
        </authorList>
    </citation>
    <scope>NUCLEOTIDE SEQUENCE [LARGE SCALE GENOMIC DNA]</scope>
    <source>
        <strain evidence="5">NIES 3701</strain>
    </source>
</reference>
<protein>
    <recommendedName>
        <fullName evidence="3">PX domain-containing protein</fullName>
    </recommendedName>
</protein>
<proteinExistence type="predicted"/>
<evidence type="ECO:0000256" key="2">
    <source>
        <dbReference type="SAM" id="Phobius"/>
    </source>
</evidence>
<dbReference type="EMBL" id="BRXY01000623">
    <property type="protein sequence ID" value="GMI02636.1"/>
    <property type="molecule type" value="Genomic_DNA"/>
</dbReference>
<keyword evidence="2" id="KW-0812">Transmembrane</keyword>
<dbReference type="CDD" id="cd06093">
    <property type="entry name" value="PX_domain"/>
    <property type="match status" value="1"/>
</dbReference>
<evidence type="ECO:0000313" key="4">
    <source>
        <dbReference type="EMBL" id="GMI02636.1"/>
    </source>
</evidence>
<feature type="region of interest" description="Disordered" evidence="1">
    <location>
        <begin position="1"/>
        <end position="23"/>
    </location>
</feature>
<dbReference type="InterPro" id="IPR036871">
    <property type="entry name" value="PX_dom_sf"/>
</dbReference>
<dbReference type="InterPro" id="IPR001683">
    <property type="entry name" value="PX_dom"/>
</dbReference>
<gene>
    <name evidence="4" type="ORF">TrST_g8252</name>
</gene>
<evidence type="ECO:0000259" key="3">
    <source>
        <dbReference type="Pfam" id="PF00787"/>
    </source>
</evidence>
<keyword evidence="2" id="KW-1133">Transmembrane helix</keyword>
<sequence>MNSAPTAPPTGENPNKKRSLGDSSILDGGTFSVESFHDKPFLGSNGAVVIKTVYRLAVKDRQGQTWHTEKRYSDFRSLHEQATSLGLMNDHNDHYSFPSKAWLRSGENVKEARRENFHDLLQLLWGKNAKGLLFSFLIDWEETGMKSGEATDNLLEDGDYARASESRLTNTRKEILVDDKTTSRKEEESTSVFQVSAKQIIFMCTLTMITSTLFSTLVVFLLTKSTYLDEEGRGNLIESSENDDIKADYVTGELEKIVTSNDQIKIQLALLLERLQTSSTNSQVDLPEHLSSAIENEALYSVMTFLTKIAVGTCIVRSGLVPGLKRFQSFKAPLASLLLLWYVERFLLPWKLSSSTSTFYLLTICIHVCTTGCCCVVVSIMIDHLFLSSSRDGDEEYDEEDEGEGEGSDMEVMSEGANSSNTCNISLSELKTVHDILIEGLTRPSLSVEGLKRVHECITKGGK</sequence>
<dbReference type="SUPFAM" id="SSF64268">
    <property type="entry name" value="PX domain"/>
    <property type="match status" value="1"/>
</dbReference>
<feature type="transmembrane region" description="Helical" evidence="2">
    <location>
        <begin position="358"/>
        <end position="382"/>
    </location>
</feature>
<accession>A0A9W7F525</accession>
<dbReference type="Proteomes" id="UP001165085">
    <property type="component" value="Unassembled WGS sequence"/>
</dbReference>
<dbReference type="AlphaFoldDB" id="A0A9W7F525"/>
<name>A0A9W7F525_9STRA</name>